<dbReference type="Gene3D" id="3.40.30.10">
    <property type="entry name" value="Glutaredoxin"/>
    <property type="match status" value="1"/>
</dbReference>
<comment type="similarity">
    <text evidence="2">Belongs to the mitochondrion-specific ribosomal protein mL53 family.</text>
</comment>
<sequence>MAMLKQITNIRVAFCPFSQHSTSARVFLNRVFSKKNNQANPTCQIDVVTTNFVKDPATVDVTFKDGKKLNINAGELRGDDIIAQVEKYANKLRQKEDLESQ</sequence>
<evidence type="ECO:0000313" key="9">
    <source>
        <dbReference type="EMBL" id="KAJ2670715.1"/>
    </source>
</evidence>
<dbReference type="GO" id="GO:0005762">
    <property type="term" value="C:mitochondrial large ribosomal subunit"/>
    <property type="evidence" value="ECO:0007669"/>
    <property type="project" value="TreeGrafter"/>
</dbReference>
<keyword evidence="4" id="KW-0689">Ribosomal protein</keyword>
<keyword evidence="5" id="KW-0496">Mitochondrion</keyword>
<dbReference type="OrthoDB" id="4136894at2759"/>
<dbReference type="Proteomes" id="UP001151518">
    <property type="component" value="Unassembled WGS sequence"/>
</dbReference>
<keyword evidence="6" id="KW-0687">Ribonucleoprotein</keyword>
<dbReference type="PANTHER" id="PTHR33618:SF1">
    <property type="entry name" value="LARGE RIBOSOMAL SUBUNIT PROTEIN ML53"/>
    <property type="match status" value="1"/>
</dbReference>
<evidence type="ECO:0000256" key="1">
    <source>
        <dbReference type="ARBA" id="ARBA00004173"/>
    </source>
</evidence>
<comment type="subcellular location">
    <subcellularLocation>
        <location evidence="1">Mitochondrion</location>
    </subcellularLocation>
</comment>
<evidence type="ECO:0000256" key="6">
    <source>
        <dbReference type="ARBA" id="ARBA00023274"/>
    </source>
</evidence>
<comment type="caution">
    <text evidence="9">The sequence shown here is derived from an EMBL/GenBank/DDBJ whole genome shotgun (WGS) entry which is preliminary data.</text>
</comment>
<dbReference type="EMBL" id="JANBTW010000117">
    <property type="protein sequence ID" value="KAJ2670715.1"/>
    <property type="molecule type" value="Genomic_DNA"/>
</dbReference>
<dbReference type="InterPro" id="IPR052473">
    <property type="entry name" value="mtLSU_mL53"/>
</dbReference>
<dbReference type="InterPro" id="IPR019716">
    <property type="entry name" value="Ribosomal_mL53"/>
</dbReference>
<name>A0A9W8KVV0_9FUNG</name>
<keyword evidence="3" id="KW-0809">Transit peptide</keyword>
<protein>
    <recommendedName>
        <fullName evidence="7">Large ribosomal subunit protein mL53</fullName>
    </recommendedName>
    <alternativeName>
        <fullName evidence="8">39S ribosomal protein L53, mitochondrial</fullName>
    </alternativeName>
</protein>
<evidence type="ECO:0000313" key="10">
    <source>
        <dbReference type="Proteomes" id="UP001151518"/>
    </source>
</evidence>
<evidence type="ECO:0000256" key="2">
    <source>
        <dbReference type="ARBA" id="ARBA00005557"/>
    </source>
</evidence>
<evidence type="ECO:0000256" key="7">
    <source>
        <dbReference type="ARBA" id="ARBA00035180"/>
    </source>
</evidence>
<evidence type="ECO:0000256" key="3">
    <source>
        <dbReference type="ARBA" id="ARBA00022946"/>
    </source>
</evidence>
<evidence type="ECO:0000256" key="5">
    <source>
        <dbReference type="ARBA" id="ARBA00023128"/>
    </source>
</evidence>
<evidence type="ECO:0000256" key="4">
    <source>
        <dbReference type="ARBA" id="ARBA00022980"/>
    </source>
</evidence>
<evidence type="ECO:0000256" key="8">
    <source>
        <dbReference type="ARBA" id="ARBA00042721"/>
    </source>
</evidence>
<dbReference type="AlphaFoldDB" id="A0A9W8KVV0"/>
<proteinExistence type="inferred from homology"/>
<organism evidence="9 10">
    <name type="scientific">Coemansia spiralis</name>
    <dbReference type="NCBI Taxonomy" id="417178"/>
    <lineage>
        <taxon>Eukaryota</taxon>
        <taxon>Fungi</taxon>
        <taxon>Fungi incertae sedis</taxon>
        <taxon>Zoopagomycota</taxon>
        <taxon>Kickxellomycotina</taxon>
        <taxon>Kickxellomycetes</taxon>
        <taxon>Kickxellales</taxon>
        <taxon>Kickxellaceae</taxon>
        <taxon>Coemansia</taxon>
    </lineage>
</organism>
<reference evidence="9" key="1">
    <citation type="submission" date="2022-07" db="EMBL/GenBank/DDBJ databases">
        <title>Phylogenomic reconstructions and comparative analyses of Kickxellomycotina fungi.</title>
        <authorList>
            <person name="Reynolds N.K."/>
            <person name="Stajich J.E."/>
            <person name="Barry K."/>
            <person name="Grigoriev I.V."/>
            <person name="Crous P."/>
            <person name="Smith M.E."/>
        </authorList>
    </citation>
    <scope>NUCLEOTIDE SEQUENCE</scope>
    <source>
        <strain evidence="9">NRRL 3115</strain>
    </source>
</reference>
<accession>A0A9W8KVV0</accession>
<dbReference type="Pfam" id="PF10780">
    <property type="entry name" value="MRP_L53"/>
    <property type="match status" value="1"/>
</dbReference>
<dbReference type="PANTHER" id="PTHR33618">
    <property type="entry name" value="39S RIBOSOMAL PROTEIN L53, MITOCHONDRIAL"/>
    <property type="match status" value="1"/>
</dbReference>
<gene>
    <name evidence="9" type="ORF">GGI25_005737</name>
</gene>